<reference evidence="2" key="1">
    <citation type="submission" date="2014-07" db="EMBL/GenBank/DDBJ databases">
        <title>Genome sequencing of plant-pathogenic Streptomyces species.</title>
        <authorList>
            <person name="Harrison J."/>
            <person name="Sapp M."/>
            <person name="Thwaites R."/>
            <person name="Studholme D.J."/>
        </authorList>
    </citation>
    <scope>NUCLEOTIDE SEQUENCE [LARGE SCALE GENOMIC DNA]</scope>
    <source>
        <strain evidence="2">NCPPB 4445</strain>
    </source>
</reference>
<dbReference type="Pfam" id="PF10604">
    <property type="entry name" value="Polyketide_cyc2"/>
    <property type="match status" value="1"/>
</dbReference>
<comment type="caution">
    <text evidence="1">The sequence shown here is derived from an EMBL/GenBank/DDBJ whole genome shotgun (WGS) entry which is preliminary data.</text>
</comment>
<dbReference type="InterPro" id="IPR019587">
    <property type="entry name" value="Polyketide_cyclase/dehydratase"/>
</dbReference>
<accession>A0A0L0JMK8</accession>
<dbReference type="PATRIC" id="fig|42234.21.peg.7516"/>
<dbReference type="EMBL" id="JPPY01000206">
    <property type="protein sequence ID" value="KND26625.1"/>
    <property type="molecule type" value="Genomic_DNA"/>
</dbReference>
<dbReference type="SUPFAM" id="SSF55961">
    <property type="entry name" value="Bet v1-like"/>
    <property type="match status" value="2"/>
</dbReference>
<organism evidence="1 2">
    <name type="scientific">Streptomyces acidiscabies</name>
    <dbReference type="NCBI Taxonomy" id="42234"/>
    <lineage>
        <taxon>Bacteria</taxon>
        <taxon>Bacillati</taxon>
        <taxon>Actinomycetota</taxon>
        <taxon>Actinomycetes</taxon>
        <taxon>Kitasatosporales</taxon>
        <taxon>Streptomycetaceae</taxon>
        <taxon>Streptomyces</taxon>
    </lineage>
</organism>
<proteinExistence type="predicted"/>
<dbReference type="CDD" id="cd08861">
    <property type="entry name" value="OtcD1_ARO-CYC_like"/>
    <property type="match status" value="2"/>
</dbReference>
<dbReference type="InterPro" id="IPR023393">
    <property type="entry name" value="START-like_dom_sf"/>
</dbReference>
<evidence type="ECO:0000313" key="2">
    <source>
        <dbReference type="Proteomes" id="UP000037151"/>
    </source>
</evidence>
<protein>
    <submittedName>
        <fullName evidence="1">Cyclase</fullName>
    </submittedName>
</protein>
<evidence type="ECO:0000313" key="1">
    <source>
        <dbReference type="EMBL" id="KND26625.1"/>
    </source>
</evidence>
<dbReference type="Proteomes" id="UP000037151">
    <property type="component" value="Unassembled WGS sequence"/>
</dbReference>
<dbReference type="Gene3D" id="3.30.530.20">
    <property type="match status" value="2"/>
</dbReference>
<gene>
    <name evidence="1" type="ORF">IQ63_36510</name>
</gene>
<dbReference type="AlphaFoldDB" id="A0A0L0JMK8"/>
<name>A0A0L0JMK8_9ACTN</name>
<dbReference type="RefSeq" id="WP_050374446.1">
    <property type="nucleotide sequence ID" value="NZ_KQ257833.1"/>
</dbReference>
<dbReference type="OrthoDB" id="3419705at2"/>
<sequence length="314" mass="34574">MSLRQTEHTSHEIAIEAPPDTVYRVIADAAAWPQHFAPTLRVEQTPLDASTERLRIWATANDEVKSWTSLRTLSPEAHRVEFRQEVSSAPVASMAGTWTAEPLPGGGTRLVLTHDFAAVDDDPSGLDWIRAATDRNSRAELANIKAVAERWDRLGELVFSFEDAVTVKGDARSVYDFLYQAESWPTRLPHVERLDLREEVPGIQAMTMDTLAKDGSVHTTESIRICLPDELRIAYKQLVPPSLMASHTGEWTLTDTDDGVLAVSRHTVTVNEANILQVLGESGTVASARDFIRRAAGGNSLVTLQHAKAFVEAS</sequence>